<dbReference type="InterPro" id="IPR013500">
    <property type="entry name" value="TopoI_cat_euk"/>
</dbReference>
<organism evidence="10">
    <name type="scientific">viral metagenome</name>
    <dbReference type="NCBI Taxonomy" id="1070528"/>
    <lineage>
        <taxon>unclassified sequences</taxon>
        <taxon>metagenomes</taxon>
        <taxon>organismal metagenomes</taxon>
    </lineage>
</organism>
<dbReference type="Pfam" id="PF02919">
    <property type="entry name" value="Topoisom_I_N"/>
    <property type="match status" value="1"/>
</dbReference>
<evidence type="ECO:0000256" key="3">
    <source>
        <dbReference type="ARBA" id="ARBA00012891"/>
    </source>
</evidence>
<dbReference type="GO" id="GO:0003917">
    <property type="term" value="F:DNA topoisomerase type I (single strand cut, ATP-independent) activity"/>
    <property type="evidence" value="ECO:0007669"/>
    <property type="project" value="UniProtKB-EC"/>
</dbReference>
<dbReference type="GO" id="GO:0006265">
    <property type="term" value="P:DNA topological change"/>
    <property type="evidence" value="ECO:0007669"/>
    <property type="project" value="InterPro"/>
</dbReference>
<accession>A0A6C0BE43</accession>
<keyword evidence="5" id="KW-0799">Topoisomerase</keyword>
<dbReference type="InterPro" id="IPR001631">
    <property type="entry name" value="TopoI"/>
</dbReference>
<dbReference type="InterPro" id="IPR013034">
    <property type="entry name" value="DNA_topo_DNA_db_N_dom1"/>
</dbReference>
<dbReference type="InterPro" id="IPR036202">
    <property type="entry name" value="TopoI_DNA-bd_euk_N_sf"/>
</dbReference>
<keyword evidence="6" id="KW-0238">DNA-binding</keyword>
<dbReference type="InterPro" id="IPR018521">
    <property type="entry name" value="TopoIB_AS"/>
</dbReference>
<evidence type="ECO:0000256" key="6">
    <source>
        <dbReference type="ARBA" id="ARBA00023125"/>
    </source>
</evidence>
<proteinExistence type="inferred from homology"/>
<dbReference type="InterPro" id="IPR051062">
    <property type="entry name" value="Topoisomerase_IB"/>
</dbReference>
<dbReference type="GO" id="GO:0005694">
    <property type="term" value="C:chromosome"/>
    <property type="evidence" value="ECO:0007669"/>
    <property type="project" value="InterPro"/>
</dbReference>
<dbReference type="PROSITE" id="PS52038">
    <property type="entry name" value="TOPO_IB_2"/>
    <property type="match status" value="1"/>
</dbReference>
<evidence type="ECO:0000256" key="7">
    <source>
        <dbReference type="ARBA" id="ARBA00023235"/>
    </source>
</evidence>
<evidence type="ECO:0000256" key="5">
    <source>
        <dbReference type="ARBA" id="ARBA00023029"/>
    </source>
</evidence>
<dbReference type="InterPro" id="IPR014711">
    <property type="entry name" value="TopoI_cat_a-hlx-sub_euk"/>
</dbReference>
<dbReference type="EC" id="5.6.2.1" evidence="3"/>
<reference evidence="10" key="1">
    <citation type="journal article" date="2020" name="Nature">
        <title>Giant virus diversity and host interactions through global metagenomics.</title>
        <authorList>
            <person name="Schulz F."/>
            <person name="Roux S."/>
            <person name="Paez-Espino D."/>
            <person name="Jungbluth S."/>
            <person name="Walsh D.A."/>
            <person name="Denef V.J."/>
            <person name="McMahon K.D."/>
            <person name="Konstantinidis K.T."/>
            <person name="Eloe-Fadrosh E.A."/>
            <person name="Kyrpides N.C."/>
            <person name="Woyke T."/>
        </authorList>
    </citation>
    <scope>NUCLEOTIDE SEQUENCE</scope>
    <source>
        <strain evidence="10">GVMAG-M-3300010160-60</strain>
    </source>
</reference>
<dbReference type="Gene3D" id="1.10.132.10">
    <property type="match status" value="1"/>
</dbReference>
<dbReference type="Pfam" id="PF14370">
    <property type="entry name" value="Topo_C_assoc"/>
    <property type="match status" value="1"/>
</dbReference>
<comment type="catalytic activity">
    <reaction evidence="1">
        <text>ATP-independent breakage of single-stranded DNA, followed by passage and rejoining.</text>
        <dbReference type="EC" id="5.6.2.1"/>
    </reaction>
</comment>
<feature type="domain" description="DNA topoisomerase I eukaryotic-type" evidence="9">
    <location>
        <begin position="167"/>
        <end position="533"/>
    </location>
</feature>
<evidence type="ECO:0000256" key="8">
    <source>
        <dbReference type="ARBA" id="ARBA00033297"/>
    </source>
</evidence>
<evidence type="ECO:0000313" key="10">
    <source>
        <dbReference type="EMBL" id="QHS90406.1"/>
    </source>
</evidence>
<dbReference type="SUPFAM" id="SSF56349">
    <property type="entry name" value="DNA breaking-rejoining enzymes"/>
    <property type="match status" value="1"/>
</dbReference>
<dbReference type="Pfam" id="PF01028">
    <property type="entry name" value="Topoisom_I"/>
    <property type="match status" value="1"/>
</dbReference>
<dbReference type="PANTHER" id="PTHR10290">
    <property type="entry name" value="DNA TOPOISOMERASE I"/>
    <property type="match status" value="1"/>
</dbReference>
<dbReference type="PRINTS" id="PR00416">
    <property type="entry name" value="EUTPISMRASEI"/>
</dbReference>
<dbReference type="PANTHER" id="PTHR10290:SF3">
    <property type="entry name" value="DNA TOPOISOMERASE 1"/>
    <property type="match status" value="1"/>
</dbReference>
<evidence type="ECO:0000256" key="1">
    <source>
        <dbReference type="ARBA" id="ARBA00000213"/>
    </source>
</evidence>
<dbReference type="AlphaFoldDB" id="A0A6C0BE43"/>
<sequence length="560" mass="65786">MTYKDIYLRNRQLYNVLLKGEDGISNKSRTISRKKTSNIKWTELEHNGVMFYPNYVPHNIPIKYDNEEIHLNVSAEEFATLYVQPRYDKYKNDKFKKNFFRDWKKLLSDDLKKKIVDFNKCNFDEIKEHSIKNKSVIKFEDKEKYAYAMVDGTKQTIDNYLVEPPSIFVGRGNHPLIGSIKTRIVYEDVILNIGHNMKVPVVYNSDGTQAQWNKIISDNTLEWIACWPNNVTHKYNYARFGRKSIFKMKSDEAKFDKARMLKKKINKIRTKNEENMKSSDKVYQQLATALYLIDKLALRIGNEKTEDEADTVGITTLKIKNVSLLDNFVIKFDFLGKDSIRYVNKFKVSEIVYNNIKSFYEDNKSNNDDLFDLIDADKLNKYIKKFMKNLTSKVFRTFNASYLMQIELKKITNKYATYDKPDRLQRIVHEYEMANLKVAKLCNHQRQVSSSSTKQTDKINEQIKVLQSKIGSLKRKSNKTEAITRRINAMSLKLKNYKNKKTKMIEGKTLSGSTSKTNYIDPRITVAFVKMNGLEIEKFFNKAHLDTFKWATVVDENFKF</sequence>
<dbReference type="SUPFAM" id="SSF56741">
    <property type="entry name" value="Eukaryotic DNA topoisomerase I, N-terminal DNA-binding fragment"/>
    <property type="match status" value="1"/>
</dbReference>
<evidence type="ECO:0000256" key="2">
    <source>
        <dbReference type="ARBA" id="ARBA00006645"/>
    </source>
</evidence>
<evidence type="ECO:0000259" key="9">
    <source>
        <dbReference type="SMART" id="SM00435"/>
    </source>
</evidence>
<dbReference type="GO" id="GO:0003677">
    <property type="term" value="F:DNA binding"/>
    <property type="evidence" value="ECO:0007669"/>
    <property type="project" value="UniProtKB-KW"/>
</dbReference>
<evidence type="ECO:0000256" key="4">
    <source>
        <dbReference type="ARBA" id="ARBA00019632"/>
    </source>
</evidence>
<name>A0A6C0BE43_9ZZZZ</name>
<dbReference type="SMART" id="SM00435">
    <property type="entry name" value="TOPEUc"/>
    <property type="match status" value="1"/>
</dbReference>
<keyword evidence="7" id="KW-0413">Isomerase</keyword>
<dbReference type="Gene3D" id="1.10.10.41">
    <property type="entry name" value="Yeast DNA topoisomerase - domain 1"/>
    <property type="match status" value="1"/>
</dbReference>
<dbReference type="GO" id="GO:0006260">
    <property type="term" value="P:DNA replication"/>
    <property type="evidence" value="ECO:0007669"/>
    <property type="project" value="TreeGrafter"/>
</dbReference>
<dbReference type="EMBL" id="MN739134">
    <property type="protein sequence ID" value="QHS90406.1"/>
    <property type="molecule type" value="Genomic_DNA"/>
</dbReference>
<dbReference type="PROSITE" id="PS00176">
    <property type="entry name" value="TOPO_IB_1"/>
    <property type="match status" value="1"/>
</dbReference>
<dbReference type="InterPro" id="IPR014727">
    <property type="entry name" value="TopoI_cat_a/b-sub_euk"/>
</dbReference>
<protein>
    <recommendedName>
        <fullName evidence="4">DNA topoisomerase 1</fullName>
        <ecNumber evidence="3">5.6.2.1</ecNumber>
    </recommendedName>
    <alternativeName>
        <fullName evidence="8">DNA topoisomerase I</fullName>
    </alternativeName>
</protein>
<dbReference type="InterPro" id="IPR013499">
    <property type="entry name" value="TopoI_euk"/>
</dbReference>
<dbReference type="Gene3D" id="3.90.15.10">
    <property type="entry name" value="Topoisomerase I, Chain A, domain 3"/>
    <property type="match status" value="1"/>
</dbReference>
<dbReference type="InterPro" id="IPR008336">
    <property type="entry name" value="TopoI_DNA-bd_euk"/>
</dbReference>
<dbReference type="GO" id="GO:0007059">
    <property type="term" value="P:chromosome segregation"/>
    <property type="evidence" value="ECO:0007669"/>
    <property type="project" value="TreeGrafter"/>
</dbReference>
<dbReference type="InterPro" id="IPR011010">
    <property type="entry name" value="DNA_brk_join_enz"/>
</dbReference>
<dbReference type="Gene3D" id="2.170.11.10">
    <property type="entry name" value="DNA Topoisomerase I, domain 2"/>
    <property type="match status" value="1"/>
</dbReference>
<dbReference type="GO" id="GO:0005730">
    <property type="term" value="C:nucleolus"/>
    <property type="evidence" value="ECO:0007669"/>
    <property type="project" value="TreeGrafter"/>
</dbReference>
<comment type="similarity">
    <text evidence="2">Belongs to the type IB topoisomerase family.</text>
</comment>
<dbReference type="InterPro" id="IPR025834">
    <property type="entry name" value="TopoI_C_dom"/>
</dbReference>
<dbReference type="InterPro" id="IPR013030">
    <property type="entry name" value="DNA_topo_DNA_db_N_dom2"/>
</dbReference>